<comment type="similarity">
    <text evidence="2 9">Belongs to the DXR family.</text>
</comment>
<comment type="catalytic activity">
    <reaction evidence="8">
        <text>2-C-methyl-D-erythritol 4-phosphate + NADP(+) = 1-deoxy-D-xylulose 5-phosphate + NADPH + H(+)</text>
        <dbReference type="Rhea" id="RHEA:13717"/>
        <dbReference type="ChEBI" id="CHEBI:15378"/>
        <dbReference type="ChEBI" id="CHEBI:57783"/>
        <dbReference type="ChEBI" id="CHEBI:57792"/>
        <dbReference type="ChEBI" id="CHEBI:58262"/>
        <dbReference type="ChEBI" id="CHEBI:58349"/>
        <dbReference type="EC" id="1.1.1.267"/>
    </reaction>
    <physiologicalReaction direction="right-to-left" evidence="8">
        <dbReference type="Rhea" id="RHEA:13719"/>
    </physiologicalReaction>
</comment>
<feature type="binding site" evidence="9">
    <location>
        <position position="125"/>
    </location>
    <ligand>
        <name>NADPH</name>
        <dbReference type="ChEBI" id="CHEBI:57783"/>
    </ligand>
</feature>
<dbReference type="PIRSF" id="PIRSF006205">
    <property type="entry name" value="Dxp_reductismrs"/>
    <property type="match status" value="1"/>
</dbReference>
<keyword evidence="6 9" id="KW-0464">Manganese</keyword>
<evidence type="ECO:0000256" key="5">
    <source>
        <dbReference type="ARBA" id="ARBA00023002"/>
    </source>
</evidence>
<evidence type="ECO:0000256" key="8">
    <source>
        <dbReference type="ARBA" id="ARBA00048543"/>
    </source>
</evidence>
<name>A0A926IFY0_9FIRM</name>
<evidence type="ECO:0000256" key="6">
    <source>
        <dbReference type="ARBA" id="ARBA00023211"/>
    </source>
</evidence>
<feature type="domain" description="1-deoxy-D-xylulose 5-phosphate reductoisomerase N-terminal" evidence="10">
    <location>
        <begin position="9"/>
        <end position="133"/>
    </location>
</feature>
<feature type="binding site" evidence="9">
    <location>
        <position position="16"/>
    </location>
    <ligand>
        <name>NADPH</name>
        <dbReference type="ChEBI" id="CHEBI:57783"/>
    </ligand>
</feature>
<comment type="function">
    <text evidence="9">Catalyzes the NADPH-dependent rearrangement and reduction of 1-deoxy-D-xylulose-5-phosphate (DXP) to 2-C-methyl-D-erythritol 4-phosphate (MEP).</text>
</comment>
<dbReference type="NCBIfam" id="TIGR00243">
    <property type="entry name" value="Dxr"/>
    <property type="match status" value="1"/>
</dbReference>
<dbReference type="Gene3D" id="3.40.50.720">
    <property type="entry name" value="NAD(P)-binding Rossmann-like Domain"/>
    <property type="match status" value="1"/>
</dbReference>
<feature type="binding site" evidence="9">
    <location>
        <position position="152"/>
    </location>
    <ligand>
        <name>1-deoxy-D-xylulose 5-phosphate</name>
        <dbReference type="ChEBI" id="CHEBI:57792"/>
    </ligand>
</feature>
<dbReference type="InterPro" id="IPR036169">
    <property type="entry name" value="DXPR_C_sf"/>
</dbReference>
<dbReference type="NCBIfam" id="NF009114">
    <property type="entry name" value="PRK12464.1"/>
    <property type="match status" value="1"/>
</dbReference>
<evidence type="ECO:0000256" key="3">
    <source>
        <dbReference type="ARBA" id="ARBA00022723"/>
    </source>
</evidence>
<dbReference type="Gene3D" id="1.10.1740.10">
    <property type="match status" value="1"/>
</dbReference>
<feature type="binding site" evidence="9">
    <location>
        <position position="206"/>
    </location>
    <ligand>
        <name>NADPH</name>
        <dbReference type="ChEBI" id="CHEBI:57783"/>
    </ligand>
</feature>
<comment type="caution">
    <text evidence="13">The sequence shown here is derived from an EMBL/GenBank/DDBJ whole genome shotgun (WGS) entry which is preliminary data.</text>
</comment>
<dbReference type="PANTHER" id="PTHR30525">
    <property type="entry name" value="1-DEOXY-D-XYLULOSE 5-PHOSPHATE REDUCTOISOMERASE"/>
    <property type="match status" value="1"/>
</dbReference>
<reference evidence="13" key="1">
    <citation type="submission" date="2020-08" db="EMBL/GenBank/DDBJ databases">
        <title>Genome public.</title>
        <authorList>
            <person name="Liu C."/>
            <person name="Sun Q."/>
        </authorList>
    </citation>
    <scope>NUCLEOTIDE SEQUENCE</scope>
    <source>
        <strain evidence="13">NSJ-64</strain>
    </source>
</reference>
<feature type="binding site" evidence="9">
    <location>
        <position position="40"/>
    </location>
    <ligand>
        <name>NADPH</name>
        <dbReference type="ChEBI" id="CHEBI:57783"/>
    </ligand>
</feature>
<feature type="binding site" evidence="9">
    <location>
        <position position="213"/>
    </location>
    <ligand>
        <name>1-deoxy-D-xylulose 5-phosphate</name>
        <dbReference type="ChEBI" id="CHEBI:57792"/>
    </ligand>
</feature>
<evidence type="ECO:0000256" key="2">
    <source>
        <dbReference type="ARBA" id="ARBA00006825"/>
    </source>
</evidence>
<evidence type="ECO:0000313" key="13">
    <source>
        <dbReference type="EMBL" id="MBC8584294.1"/>
    </source>
</evidence>
<feature type="binding site" evidence="9">
    <location>
        <position position="177"/>
    </location>
    <ligand>
        <name>1-deoxy-D-xylulose 5-phosphate</name>
        <dbReference type="ChEBI" id="CHEBI:57792"/>
    </ligand>
</feature>
<dbReference type="GO" id="GO:0030145">
    <property type="term" value="F:manganese ion binding"/>
    <property type="evidence" value="ECO:0007669"/>
    <property type="project" value="TreeGrafter"/>
</dbReference>
<feature type="domain" description="DXP reductoisomerase C-terminal" evidence="12">
    <location>
        <begin position="262"/>
        <end position="379"/>
    </location>
</feature>
<dbReference type="GO" id="GO:0051484">
    <property type="term" value="P:isopentenyl diphosphate biosynthetic process, methylerythritol 4-phosphate pathway involved in terpenoid biosynthetic process"/>
    <property type="evidence" value="ECO:0007669"/>
    <property type="project" value="TreeGrafter"/>
</dbReference>
<dbReference type="InterPro" id="IPR013512">
    <property type="entry name" value="DXP_reductoisomerase_N"/>
</dbReference>
<dbReference type="RefSeq" id="WP_262394119.1">
    <property type="nucleotide sequence ID" value="NZ_JACRTD010000001.1"/>
</dbReference>
<feature type="binding site" evidence="9">
    <location>
        <position position="218"/>
    </location>
    <ligand>
        <name>1-deoxy-D-xylulose 5-phosphate</name>
        <dbReference type="ChEBI" id="CHEBI:57792"/>
    </ligand>
</feature>
<dbReference type="GO" id="GO:0070402">
    <property type="term" value="F:NADPH binding"/>
    <property type="evidence" value="ECO:0007669"/>
    <property type="project" value="InterPro"/>
</dbReference>
<dbReference type="GO" id="GO:0030604">
    <property type="term" value="F:1-deoxy-D-xylulose-5-phosphate reductoisomerase activity"/>
    <property type="evidence" value="ECO:0007669"/>
    <property type="project" value="UniProtKB-UniRule"/>
</dbReference>
<dbReference type="Proteomes" id="UP000623678">
    <property type="component" value="Unassembled WGS sequence"/>
</dbReference>
<feature type="binding site" evidence="9">
    <location>
        <position position="18"/>
    </location>
    <ligand>
        <name>NADPH</name>
        <dbReference type="ChEBI" id="CHEBI:57783"/>
    </ligand>
</feature>
<dbReference type="HAMAP" id="MF_00183">
    <property type="entry name" value="DXP_reductoisom"/>
    <property type="match status" value="1"/>
</dbReference>
<dbReference type="AlphaFoldDB" id="A0A926IFY0"/>
<dbReference type="InterPro" id="IPR003821">
    <property type="entry name" value="DXP_reductoisomerase"/>
</dbReference>
<evidence type="ECO:0000313" key="14">
    <source>
        <dbReference type="Proteomes" id="UP000623678"/>
    </source>
</evidence>
<keyword evidence="4 9" id="KW-0521">NADP</keyword>
<evidence type="ECO:0000256" key="1">
    <source>
        <dbReference type="ARBA" id="ARBA00005094"/>
    </source>
</evidence>
<proteinExistence type="inferred from homology"/>
<gene>
    <name evidence="9" type="primary">dxr</name>
    <name evidence="13" type="ORF">H8705_01695</name>
</gene>
<organism evidence="13 14">
    <name type="scientific">Youxingia wuxianensis</name>
    <dbReference type="NCBI Taxonomy" id="2763678"/>
    <lineage>
        <taxon>Bacteria</taxon>
        <taxon>Bacillati</taxon>
        <taxon>Bacillota</taxon>
        <taxon>Clostridia</taxon>
        <taxon>Eubacteriales</taxon>
        <taxon>Oscillospiraceae</taxon>
        <taxon>Youxingia</taxon>
    </lineage>
</organism>
<keyword evidence="7 9" id="KW-0414">Isoprene biosynthesis</keyword>
<dbReference type="SUPFAM" id="SSF69055">
    <property type="entry name" value="1-deoxy-D-xylulose-5-phosphate reductoisomerase, C-terminal domain"/>
    <property type="match status" value="1"/>
</dbReference>
<dbReference type="Pfam" id="PF13288">
    <property type="entry name" value="DXPR_C"/>
    <property type="match status" value="1"/>
</dbReference>
<dbReference type="EMBL" id="JACRTD010000001">
    <property type="protein sequence ID" value="MBC8584294.1"/>
    <property type="molecule type" value="Genomic_DNA"/>
</dbReference>
<feature type="binding site" evidence="9">
    <location>
        <position position="17"/>
    </location>
    <ligand>
        <name>NADPH</name>
        <dbReference type="ChEBI" id="CHEBI:57783"/>
    </ligand>
</feature>
<dbReference type="Pfam" id="PF02670">
    <property type="entry name" value="DXP_reductoisom"/>
    <property type="match status" value="1"/>
</dbReference>
<evidence type="ECO:0000256" key="9">
    <source>
        <dbReference type="HAMAP-Rule" id="MF_00183"/>
    </source>
</evidence>
<keyword evidence="9" id="KW-0460">Magnesium</keyword>
<dbReference type="InterPro" id="IPR036291">
    <property type="entry name" value="NAD(P)-bd_dom_sf"/>
</dbReference>
<evidence type="ECO:0000259" key="11">
    <source>
        <dbReference type="Pfam" id="PF08436"/>
    </source>
</evidence>
<feature type="binding site" evidence="9">
    <location>
        <position position="15"/>
    </location>
    <ligand>
        <name>NADPH</name>
        <dbReference type="ChEBI" id="CHEBI:57783"/>
    </ligand>
</feature>
<keyword evidence="5 9" id="KW-0560">Oxidoreductase</keyword>
<accession>A0A926IFY0</accession>
<feature type="binding site" evidence="9">
    <location>
        <position position="151"/>
    </location>
    <ligand>
        <name>Mn(2+)</name>
        <dbReference type="ChEBI" id="CHEBI:29035"/>
    </ligand>
</feature>
<evidence type="ECO:0000259" key="10">
    <source>
        <dbReference type="Pfam" id="PF02670"/>
    </source>
</evidence>
<sequence>MEFEGSKKITLLGSTGSIGTQTLECCSHLGYKINALAANRSVALLEKQAREFSPRYVVVSEKESYSQLKLALHDTDIKLLAGVEGMCEAAALPENDLVVNSVVGMVGLRPTLAALQAKKTLALANKETLVAAGKLVMDTARANGVDILPVDSEHSAIFQSMQGSSSKEVHSIILTASGGPFLGKTAADLEKVTLQQALKHPNWEMGAKITIDSSTLMNKGLEFIEAMWLFHLRPDQIEVVVHPQSVVHSAVEYVDGSIIAQMGVPDMKIPIQYALTYPRRKPTPVKRLSLTEYGNLTFLKPDLDTFVCLSSCIDAVIRGGLYPCVVNSANEQAVALFLQQKISYTDIGKCVRYALDHYSCSRDRYTLEDVLFTDQQVREMIKEYCLTP</sequence>
<comment type="pathway">
    <text evidence="1 9">Isoprenoid biosynthesis; isopentenyl diphosphate biosynthesis via DXP pathway; isopentenyl diphosphate from 1-deoxy-D-xylulose 5-phosphate: step 1/6.</text>
</comment>
<feature type="binding site" evidence="9">
    <location>
        <position position="222"/>
    </location>
    <ligand>
        <name>1-deoxy-D-xylulose 5-phosphate</name>
        <dbReference type="ChEBI" id="CHEBI:57792"/>
    </ligand>
</feature>
<evidence type="ECO:0000259" key="12">
    <source>
        <dbReference type="Pfam" id="PF13288"/>
    </source>
</evidence>
<dbReference type="Pfam" id="PF08436">
    <property type="entry name" value="DXP_redisom_C"/>
    <property type="match status" value="1"/>
</dbReference>
<dbReference type="FunFam" id="3.40.50.720:FF:000045">
    <property type="entry name" value="1-deoxy-D-xylulose 5-phosphate reductoisomerase"/>
    <property type="match status" value="1"/>
</dbReference>
<comment type="caution">
    <text evidence="9">Lacks conserved residue(s) required for the propagation of feature annotation.</text>
</comment>
<feature type="domain" description="1-deoxy-D-xylulose 5-phosphate reductoisomerase C-terminal" evidence="11">
    <location>
        <begin position="147"/>
        <end position="230"/>
    </location>
</feature>
<comment type="cofactor">
    <cofactor evidence="9">
        <name>Mg(2+)</name>
        <dbReference type="ChEBI" id="CHEBI:18420"/>
    </cofactor>
    <cofactor evidence="9">
        <name>Mn(2+)</name>
        <dbReference type="ChEBI" id="CHEBI:29035"/>
    </cofactor>
</comment>
<feature type="binding site" evidence="9">
    <location>
        <position position="222"/>
    </location>
    <ligand>
        <name>Mn(2+)</name>
        <dbReference type="ChEBI" id="CHEBI:29035"/>
    </ligand>
</feature>
<keyword evidence="3 9" id="KW-0479">Metal-binding</keyword>
<feature type="binding site" evidence="9">
    <location>
        <position position="153"/>
    </location>
    <ligand>
        <name>1-deoxy-D-xylulose 5-phosphate</name>
        <dbReference type="ChEBI" id="CHEBI:57792"/>
    </ligand>
</feature>
<dbReference type="SUPFAM" id="SSF51735">
    <property type="entry name" value="NAD(P)-binding Rossmann-fold domains"/>
    <property type="match status" value="1"/>
</dbReference>
<feature type="binding site" evidence="9">
    <location>
        <position position="200"/>
    </location>
    <ligand>
        <name>1-deoxy-D-xylulose 5-phosphate</name>
        <dbReference type="ChEBI" id="CHEBI:57792"/>
    </ligand>
</feature>
<protein>
    <recommendedName>
        <fullName evidence="9">1-deoxy-D-xylulose 5-phosphate reductoisomerase</fullName>
        <shortName evidence="9">DXP reductoisomerase</shortName>
        <ecNumber evidence="9">1.1.1.267</ecNumber>
    </recommendedName>
    <alternativeName>
        <fullName evidence="9">1-deoxyxylulose-5-phosphate reductoisomerase</fullName>
    </alternativeName>
    <alternativeName>
        <fullName evidence="9">2-C-methyl-D-erythritol 4-phosphate synthase</fullName>
    </alternativeName>
</protein>
<feature type="binding site" evidence="9">
    <location>
        <position position="127"/>
    </location>
    <ligand>
        <name>NADPH</name>
        <dbReference type="ChEBI" id="CHEBI:57783"/>
    </ligand>
</feature>
<dbReference type="InterPro" id="IPR013644">
    <property type="entry name" value="DXP_reductoisomerase_C"/>
</dbReference>
<feature type="binding site" evidence="9">
    <location>
        <position position="219"/>
    </location>
    <ligand>
        <name>1-deoxy-D-xylulose 5-phosphate</name>
        <dbReference type="ChEBI" id="CHEBI:57792"/>
    </ligand>
</feature>
<dbReference type="EC" id="1.1.1.267" evidence="9"/>
<evidence type="ECO:0000256" key="7">
    <source>
        <dbReference type="ARBA" id="ARBA00023229"/>
    </source>
</evidence>
<dbReference type="PANTHER" id="PTHR30525:SF0">
    <property type="entry name" value="1-DEOXY-D-XYLULOSE 5-PHOSPHATE REDUCTOISOMERASE, CHLOROPLASTIC"/>
    <property type="match status" value="1"/>
</dbReference>
<evidence type="ECO:0000256" key="4">
    <source>
        <dbReference type="ARBA" id="ARBA00022857"/>
    </source>
</evidence>
<feature type="binding site" evidence="9">
    <location>
        <position position="126"/>
    </location>
    <ligand>
        <name>1-deoxy-D-xylulose 5-phosphate</name>
        <dbReference type="ChEBI" id="CHEBI:57792"/>
    </ligand>
</feature>
<dbReference type="InterPro" id="IPR026877">
    <property type="entry name" value="DXPR_C"/>
</dbReference>
<feature type="binding site" evidence="9">
    <location>
        <position position="153"/>
    </location>
    <ligand>
        <name>Mn(2+)</name>
        <dbReference type="ChEBI" id="CHEBI:29035"/>
    </ligand>
</feature>
<keyword evidence="14" id="KW-1185">Reference proteome</keyword>
<dbReference type="SUPFAM" id="SSF55347">
    <property type="entry name" value="Glyceraldehyde-3-phosphate dehydrogenase-like, C-terminal domain"/>
    <property type="match status" value="1"/>
</dbReference>